<dbReference type="InterPro" id="IPR007138">
    <property type="entry name" value="ABM_dom"/>
</dbReference>
<evidence type="ECO:0000313" key="2">
    <source>
        <dbReference type="Proteomes" id="UP000031829"/>
    </source>
</evidence>
<dbReference type="GeneID" id="93643500"/>
<dbReference type="RefSeq" id="WP_016764732.1">
    <property type="nucleotide sequence ID" value="NZ_BCVB01000006.1"/>
</dbReference>
<reference evidence="1 2" key="1">
    <citation type="journal article" date="2015" name="Genome Announc.">
        <title>Complete genome sequences for 35 biothreat assay-relevant bacillus species.</title>
        <authorList>
            <person name="Johnson S.L."/>
            <person name="Daligault H.E."/>
            <person name="Davenport K.W."/>
            <person name="Jaissle J."/>
            <person name="Frey K.G."/>
            <person name="Ladner J.T."/>
            <person name="Broomall S.M."/>
            <person name="Bishop-Lilly K.A."/>
            <person name="Bruce D.C."/>
            <person name="Gibbons H.S."/>
            <person name="Coyne S.R."/>
            <person name="Lo C.C."/>
            <person name="Meincke L."/>
            <person name="Munk A.C."/>
            <person name="Koroleva G.I."/>
            <person name="Rosenzweig C.N."/>
            <person name="Palacios G.F."/>
            <person name="Redden C.L."/>
            <person name="Minogue T.D."/>
            <person name="Chain P.S."/>
        </authorList>
    </citation>
    <scope>NUCLEOTIDE SEQUENCE [LARGE SCALE GENOMIC DNA]</scope>
    <source>
        <strain evidence="2">ATCC 14581 / DSM 32 / JCM 2506 / NBRC 15308 / NCIMB 9376 / NCTC 10342 / NRRL B-14308 / VKM B-512</strain>
    </source>
</reference>
<dbReference type="InterPro" id="IPR011008">
    <property type="entry name" value="Dimeric_a/b-barrel"/>
</dbReference>
<dbReference type="PANTHER" id="PTHR33336">
    <property type="entry name" value="QUINOL MONOOXYGENASE YGIN-RELATED"/>
    <property type="match status" value="1"/>
</dbReference>
<dbReference type="Pfam" id="PF03992">
    <property type="entry name" value="ABM"/>
    <property type="match status" value="1"/>
</dbReference>
<dbReference type="AlphaFoldDB" id="A0A0B6ANS9"/>
<sequence length="94" mass="10738">MIHLQASMKVNPAKREEFLENVKELIKHSLQEEGNSNYQLFEDAFTPNTFMMIEEWKSEEAIQAHNKSAHFQSFVAFAQTGVLVAPLDVKTLQG</sequence>
<name>A0A0B6ANS9_PRIM2</name>
<keyword evidence="1" id="KW-0560">Oxidoreductase</keyword>
<dbReference type="GO" id="GO:0004497">
    <property type="term" value="F:monooxygenase activity"/>
    <property type="evidence" value="ECO:0007669"/>
    <property type="project" value="UniProtKB-KW"/>
</dbReference>
<accession>A0A0B6ANS9</accession>
<dbReference type="Gene3D" id="3.30.70.100">
    <property type="match status" value="1"/>
</dbReference>
<dbReference type="EMBL" id="CP009920">
    <property type="protein sequence ID" value="AJI21484.1"/>
    <property type="molecule type" value="Genomic_DNA"/>
</dbReference>
<organism evidence="1 2">
    <name type="scientific">Priestia megaterium (strain ATCC 14581 / DSM 32 / CCUG 1817 / JCM 2506 / NBRC 15308 / NCIMB 9376 / NCTC 10342 / NRRL B-14308 / VKM B-512 / Ford 19)</name>
    <name type="common">Bacillus megaterium</name>
    <dbReference type="NCBI Taxonomy" id="1348623"/>
    <lineage>
        <taxon>Bacteria</taxon>
        <taxon>Bacillati</taxon>
        <taxon>Bacillota</taxon>
        <taxon>Bacilli</taxon>
        <taxon>Bacillales</taxon>
        <taxon>Bacillaceae</taxon>
        <taxon>Priestia</taxon>
    </lineage>
</organism>
<dbReference type="KEGG" id="bmeg:BG04_5559"/>
<dbReference type="PANTHER" id="PTHR33336:SF3">
    <property type="entry name" value="ABM DOMAIN-CONTAINING PROTEIN"/>
    <property type="match status" value="1"/>
</dbReference>
<dbReference type="PROSITE" id="PS51725">
    <property type="entry name" value="ABM"/>
    <property type="match status" value="1"/>
</dbReference>
<evidence type="ECO:0000313" key="1">
    <source>
        <dbReference type="EMBL" id="AJI21484.1"/>
    </source>
</evidence>
<dbReference type="InterPro" id="IPR050744">
    <property type="entry name" value="AI-2_Isomerase_LsrG"/>
</dbReference>
<dbReference type="Proteomes" id="UP000031829">
    <property type="component" value="Chromosome"/>
</dbReference>
<gene>
    <name evidence="1" type="ORF">BG04_5559</name>
</gene>
<protein>
    <submittedName>
        <fullName evidence="1">Putative monooxygenase ycnE</fullName>
    </submittedName>
</protein>
<dbReference type="HOGENOM" id="CLU_131496_11_0_9"/>
<keyword evidence="1" id="KW-0503">Monooxygenase</keyword>
<dbReference type="SUPFAM" id="SSF54909">
    <property type="entry name" value="Dimeric alpha+beta barrel"/>
    <property type="match status" value="1"/>
</dbReference>
<proteinExistence type="predicted"/>